<keyword evidence="1" id="KW-0472">Membrane</keyword>
<name>A0A5B7IM28_PORTR</name>
<evidence type="ECO:0000313" key="2">
    <source>
        <dbReference type="EMBL" id="MPC83039.1"/>
    </source>
</evidence>
<evidence type="ECO:0000256" key="1">
    <source>
        <dbReference type="SAM" id="Phobius"/>
    </source>
</evidence>
<accession>A0A5B7IM28</accession>
<keyword evidence="1" id="KW-0812">Transmembrane</keyword>
<organism evidence="2 3">
    <name type="scientific">Portunus trituberculatus</name>
    <name type="common">Swimming crab</name>
    <name type="synonym">Neptunus trituberculatus</name>
    <dbReference type="NCBI Taxonomy" id="210409"/>
    <lineage>
        <taxon>Eukaryota</taxon>
        <taxon>Metazoa</taxon>
        <taxon>Ecdysozoa</taxon>
        <taxon>Arthropoda</taxon>
        <taxon>Crustacea</taxon>
        <taxon>Multicrustacea</taxon>
        <taxon>Malacostraca</taxon>
        <taxon>Eumalacostraca</taxon>
        <taxon>Eucarida</taxon>
        <taxon>Decapoda</taxon>
        <taxon>Pleocyemata</taxon>
        <taxon>Brachyura</taxon>
        <taxon>Eubrachyura</taxon>
        <taxon>Portunoidea</taxon>
        <taxon>Portunidae</taxon>
        <taxon>Portuninae</taxon>
        <taxon>Portunus</taxon>
    </lineage>
</organism>
<reference evidence="2 3" key="1">
    <citation type="submission" date="2019-05" db="EMBL/GenBank/DDBJ databases">
        <title>Another draft genome of Portunus trituberculatus and its Hox gene families provides insights of decapod evolution.</title>
        <authorList>
            <person name="Jeong J.-H."/>
            <person name="Song I."/>
            <person name="Kim S."/>
            <person name="Choi T."/>
            <person name="Kim D."/>
            <person name="Ryu S."/>
            <person name="Kim W."/>
        </authorList>
    </citation>
    <scope>NUCLEOTIDE SEQUENCE [LARGE SCALE GENOMIC DNA]</scope>
    <source>
        <tissue evidence="2">Muscle</tissue>
    </source>
</reference>
<evidence type="ECO:0000313" key="3">
    <source>
        <dbReference type="Proteomes" id="UP000324222"/>
    </source>
</evidence>
<keyword evidence="3" id="KW-1185">Reference proteome</keyword>
<protein>
    <submittedName>
        <fullName evidence="2">Uncharacterized protein</fullName>
    </submittedName>
</protein>
<proteinExistence type="predicted"/>
<sequence length="115" mass="12826">MAPVGNSDVIYFGGLDDRPLIFVEAQLVDPRPSQRRQIFSDAFAVKTGCCGLDPTTGRGKQIHLAQMLLLPFVPIMALIIQNGLNMVNVLQYQYEMQETIDQVRQRGRPSKGMSC</sequence>
<dbReference type="OrthoDB" id="60033at2759"/>
<comment type="caution">
    <text evidence="2">The sequence shown here is derived from an EMBL/GenBank/DDBJ whole genome shotgun (WGS) entry which is preliminary data.</text>
</comment>
<dbReference type="EMBL" id="VSRR010061345">
    <property type="protein sequence ID" value="MPC83039.1"/>
    <property type="molecule type" value="Genomic_DNA"/>
</dbReference>
<feature type="transmembrane region" description="Helical" evidence="1">
    <location>
        <begin position="62"/>
        <end position="80"/>
    </location>
</feature>
<dbReference type="Proteomes" id="UP000324222">
    <property type="component" value="Unassembled WGS sequence"/>
</dbReference>
<gene>
    <name evidence="2" type="ORF">E2C01_077729</name>
</gene>
<keyword evidence="1" id="KW-1133">Transmembrane helix</keyword>
<dbReference type="AlphaFoldDB" id="A0A5B7IM28"/>